<dbReference type="Pfam" id="PF20568">
    <property type="entry name" value="DUF6777"/>
    <property type="match status" value="1"/>
</dbReference>
<dbReference type="InterPro" id="IPR046704">
    <property type="entry name" value="DUF6777"/>
</dbReference>
<dbReference type="EMBL" id="BAAATR010000007">
    <property type="protein sequence ID" value="GAA2240689.1"/>
    <property type="molecule type" value="Genomic_DNA"/>
</dbReference>
<feature type="compositionally biased region" description="Pro residues" evidence="1">
    <location>
        <begin position="55"/>
        <end position="64"/>
    </location>
</feature>
<name>A0ABN3DUH7_9ACTN</name>
<protein>
    <recommendedName>
        <fullName evidence="2">DUF6777 domain-containing protein</fullName>
    </recommendedName>
</protein>
<gene>
    <name evidence="3" type="ORF">GCM10010430_22710</name>
</gene>
<evidence type="ECO:0000256" key="1">
    <source>
        <dbReference type="SAM" id="MobiDB-lite"/>
    </source>
</evidence>
<evidence type="ECO:0000313" key="3">
    <source>
        <dbReference type="EMBL" id="GAA2240689.1"/>
    </source>
</evidence>
<feature type="domain" description="DUF6777" evidence="2">
    <location>
        <begin position="168"/>
        <end position="328"/>
    </location>
</feature>
<feature type="compositionally biased region" description="Low complexity" evidence="1">
    <location>
        <begin position="347"/>
        <end position="376"/>
    </location>
</feature>
<sequence length="485" mass="45610">MGPFGPPRSPGPGPGPESGAEPPAGPPAGPLSGAGGGRSDTESAAAPTGGAESMGPPPGPPGGPRQPAGFPGGPGRPRGPVPAWRRGRTIALVTAAAAVAAGAVTFALTNHSTGGRPAAPQVVLQPVSDAGPDPFTDSVAAWAAAPSGAAGSPTVTVSVSAGTGAGLSVEGGQAGLYGGSAGTESCDVSKLEGLLAADPAKSRSWAGVEGIAPEAIGPYLRALTPVVLRADTRVTNHGFSNGTATAFQSVLQAGTAVLVDAHGVPRVRCACGNPLLPPALTAKPGYRGAPWPSFHPQTVVAVLPAASPLPHLVVVDPSSGASFAKPVGPVVSTTPSGPAGGSHVPGSATAHPSHPSAPASPGQGTTAHPSPGASPSAGGGTGPATGATGQSATGGAKPSPGTSPAPTAPPSSHASPATSPPAATSSPPATSPAVATTPPAGQSAQRSAASSSAASAEYPTPQLPSISLPNAPAGSGGVPSNPGAG</sequence>
<feature type="compositionally biased region" description="Low complexity" evidence="1">
    <location>
        <begin position="384"/>
        <end position="400"/>
    </location>
</feature>
<feature type="region of interest" description="Disordered" evidence="1">
    <location>
        <begin position="1"/>
        <end position="83"/>
    </location>
</feature>
<evidence type="ECO:0000313" key="4">
    <source>
        <dbReference type="Proteomes" id="UP001500305"/>
    </source>
</evidence>
<evidence type="ECO:0000259" key="2">
    <source>
        <dbReference type="Pfam" id="PF20568"/>
    </source>
</evidence>
<feature type="compositionally biased region" description="Pro residues" evidence="1">
    <location>
        <begin position="1"/>
        <end position="15"/>
    </location>
</feature>
<accession>A0ABN3DUH7</accession>
<feature type="region of interest" description="Disordered" evidence="1">
    <location>
        <begin position="332"/>
        <end position="485"/>
    </location>
</feature>
<keyword evidence="4" id="KW-1185">Reference proteome</keyword>
<proteinExistence type="predicted"/>
<feature type="compositionally biased region" description="Low complexity" evidence="1">
    <location>
        <begin position="410"/>
        <end position="456"/>
    </location>
</feature>
<organism evidence="3 4">
    <name type="scientific">Kitasatospora cystarginea</name>
    <dbReference type="NCBI Taxonomy" id="58350"/>
    <lineage>
        <taxon>Bacteria</taxon>
        <taxon>Bacillati</taxon>
        <taxon>Actinomycetota</taxon>
        <taxon>Actinomycetes</taxon>
        <taxon>Kitasatosporales</taxon>
        <taxon>Streptomycetaceae</taxon>
        <taxon>Kitasatospora</taxon>
    </lineage>
</organism>
<comment type="caution">
    <text evidence="3">The sequence shown here is derived from an EMBL/GenBank/DDBJ whole genome shotgun (WGS) entry which is preliminary data.</text>
</comment>
<reference evidence="3 4" key="1">
    <citation type="journal article" date="2019" name="Int. J. Syst. Evol. Microbiol.">
        <title>The Global Catalogue of Microorganisms (GCM) 10K type strain sequencing project: providing services to taxonomists for standard genome sequencing and annotation.</title>
        <authorList>
            <consortium name="The Broad Institute Genomics Platform"/>
            <consortium name="The Broad Institute Genome Sequencing Center for Infectious Disease"/>
            <person name="Wu L."/>
            <person name="Ma J."/>
        </authorList>
    </citation>
    <scope>NUCLEOTIDE SEQUENCE [LARGE SCALE GENOMIC DNA]</scope>
    <source>
        <strain evidence="3 4">JCM 7356</strain>
    </source>
</reference>
<dbReference type="Proteomes" id="UP001500305">
    <property type="component" value="Unassembled WGS sequence"/>
</dbReference>